<dbReference type="EC" id="4.4.1.13" evidence="2"/>
<dbReference type="InterPro" id="IPR051798">
    <property type="entry name" value="Class-II_PLP-Dep_Aminotrans"/>
</dbReference>
<evidence type="ECO:0000256" key="2">
    <source>
        <dbReference type="ARBA" id="ARBA00012224"/>
    </source>
</evidence>
<dbReference type="GO" id="GO:0030170">
    <property type="term" value="F:pyridoxal phosphate binding"/>
    <property type="evidence" value="ECO:0007669"/>
    <property type="project" value="InterPro"/>
</dbReference>
<comment type="cofactor">
    <cofactor evidence="1">
        <name>pyridoxal 5'-phosphate</name>
        <dbReference type="ChEBI" id="CHEBI:597326"/>
    </cofactor>
</comment>
<dbReference type="InterPro" id="IPR015421">
    <property type="entry name" value="PyrdxlP-dep_Trfase_major"/>
</dbReference>
<evidence type="ECO:0000313" key="7">
    <source>
        <dbReference type="EMBL" id="SFB00251.1"/>
    </source>
</evidence>
<organism evidence="7 8">
    <name type="scientific">Clostridium frigidicarnis</name>
    <dbReference type="NCBI Taxonomy" id="84698"/>
    <lineage>
        <taxon>Bacteria</taxon>
        <taxon>Bacillati</taxon>
        <taxon>Bacillota</taxon>
        <taxon>Clostridia</taxon>
        <taxon>Eubacteriales</taxon>
        <taxon>Clostridiaceae</taxon>
        <taxon>Clostridium</taxon>
    </lineage>
</organism>
<accession>A0A1I0XGZ7</accession>
<dbReference type="InterPro" id="IPR015422">
    <property type="entry name" value="PyrdxlP-dep_Trfase_small"/>
</dbReference>
<feature type="domain" description="Aminotransferase class I/classII large" evidence="6">
    <location>
        <begin position="32"/>
        <end position="377"/>
    </location>
</feature>
<keyword evidence="3" id="KW-0663">Pyridoxal phosphate</keyword>
<dbReference type="Gene3D" id="3.40.640.10">
    <property type="entry name" value="Type I PLP-dependent aspartate aminotransferase-like (Major domain)"/>
    <property type="match status" value="1"/>
</dbReference>
<dbReference type="PANTHER" id="PTHR43525">
    <property type="entry name" value="PROTEIN MALY"/>
    <property type="match status" value="1"/>
</dbReference>
<comment type="similarity">
    <text evidence="5">Belongs to the class-II pyridoxal-phosphate-dependent aminotransferase family. MalY/PatB cystathionine beta-lyase subfamily.</text>
</comment>
<protein>
    <recommendedName>
        <fullName evidence="2">cysteine-S-conjugate beta-lyase</fullName>
        <ecNumber evidence="2">4.4.1.13</ecNumber>
    </recommendedName>
</protein>
<evidence type="ECO:0000256" key="3">
    <source>
        <dbReference type="ARBA" id="ARBA00022898"/>
    </source>
</evidence>
<name>A0A1I0XGZ7_9CLOT</name>
<dbReference type="STRING" id="84698.SAMN04488528_1008112"/>
<dbReference type="SUPFAM" id="SSF53383">
    <property type="entry name" value="PLP-dependent transferases"/>
    <property type="match status" value="1"/>
</dbReference>
<gene>
    <name evidence="7" type="ORF">SAMN04488528_1008112</name>
</gene>
<proteinExistence type="inferred from homology"/>
<dbReference type="EMBL" id="FOKI01000008">
    <property type="protein sequence ID" value="SFB00251.1"/>
    <property type="molecule type" value="Genomic_DNA"/>
</dbReference>
<dbReference type="RefSeq" id="WP_090040068.1">
    <property type="nucleotide sequence ID" value="NZ_FOKI01000008.1"/>
</dbReference>
<evidence type="ECO:0000313" key="8">
    <source>
        <dbReference type="Proteomes" id="UP000198619"/>
    </source>
</evidence>
<dbReference type="NCBIfam" id="TIGR04350">
    <property type="entry name" value="C_S_lyase_PatB"/>
    <property type="match status" value="1"/>
</dbReference>
<evidence type="ECO:0000256" key="4">
    <source>
        <dbReference type="ARBA" id="ARBA00023239"/>
    </source>
</evidence>
<dbReference type="Gene3D" id="3.90.1150.10">
    <property type="entry name" value="Aspartate Aminotransferase, domain 1"/>
    <property type="match status" value="1"/>
</dbReference>
<dbReference type="AlphaFoldDB" id="A0A1I0XGZ7"/>
<dbReference type="PANTHER" id="PTHR43525:SF1">
    <property type="entry name" value="PROTEIN MALY"/>
    <property type="match status" value="1"/>
</dbReference>
<sequence>MNNFDTLINRQNTMSVKWDTVPTDQLPMWVADMDFKCADEIIEALKSRVDHGIYGYLAIQNSYYDSIINWMKNRHNWEIQKHWIVTTPGIVTAFNIAIQTFTKKGDKIAIQTPVYPPFFSAVKNNGRELVENELILKDGIYSMDFNSLEENFKNGVKALMLCSPHNPIGRVWSKEELETLGNLCVKYNVLVISDEIHNDLTFNGKTHTVFSKISQEINNNCIICTSPSKTFNIAGIQCSNIIIPNNNLREQFVRSLTCCGLNHPNIFSVPALIASYNHCEYWLNDLMIYLENNFNYLDTFLKENLPIVKATPSQGTYLVWLDFRELNLSQSDLVNLINNNAKVLLNDGSTFGEDGIGFMRLNIGCPRELLCNGLNRIKNAIDKL</sequence>
<reference evidence="7 8" key="1">
    <citation type="submission" date="2016-10" db="EMBL/GenBank/DDBJ databases">
        <authorList>
            <person name="de Groot N.N."/>
        </authorList>
    </citation>
    <scope>NUCLEOTIDE SEQUENCE [LARGE SCALE GENOMIC DNA]</scope>
    <source>
        <strain evidence="7 8">DSM 12271</strain>
    </source>
</reference>
<dbReference type="Pfam" id="PF00155">
    <property type="entry name" value="Aminotran_1_2"/>
    <property type="match status" value="1"/>
</dbReference>
<dbReference type="CDD" id="cd00609">
    <property type="entry name" value="AAT_like"/>
    <property type="match status" value="1"/>
</dbReference>
<dbReference type="InterPro" id="IPR004839">
    <property type="entry name" value="Aminotransferase_I/II_large"/>
</dbReference>
<dbReference type="InterPro" id="IPR015424">
    <property type="entry name" value="PyrdxlP-dep_Trfase"/>
</dbReference>
<evidence type="ECO:0000256" key="5">
    <source>
        <dbReference type="ARBA" id="ARBA00037974"/>
    </source>
</evidence>
<dbReference type="Proteomes" id="UP000198619">
    <property type="component" value="Unassembled WGS sequence"/>
</dbReference>
<dbReference type="InterPro" id="IPR027619">
    <property type="entry name" value="C-S_lyase_PatB-like"/>
</dbReference>
<evidence type="ECO:0000259" key="6">
    <source>
        <dbReference type="Pfam" id="PF00155"/>
    </source>
</evidence>
<keyword evidence="8" id="KW-1185">Reference proteome</keyword>
<evidence type="ECO:0000256" key="1">
    <source>
        <dbReference type="ARBA" id="ARBA00001933"/>
    </source>
</evidence>
<dbReference type="GO" id="GO:0047804">
    <property type="term" value="F:cysteine-S-conjugate beta-lyase activity"/>
    <property type="evidence" value="ECO:0007669"/>
    <property type="project" value="UniProtKB-EC"/>
</dbReference>
<keyword evidence="4 7" id="KW-0456">Lyase</keyword>
<dbReference type="OrthoDB" id="9802872at2"/>